<keyword evidence="1" id="KW-0472">Membrane</keyword>
<keyword evidence="1" id="KW-0812">Transmembrane</keyword>
<keyword evidence="1" id="KW-1133">Transmembrane helix</keyword>
<name>A0A853AUU6_9PSEU</name>
<dbReference type="Proteomes" id="UP000587002">
    <property type="component" value="Unassembled WGS sequence"/>
</dbReference>
<reference evidence="2 3" key="1">
    <citation type="submission" date="2020-07" db="EMBL/GenBank/DDBJ databases">
        <title>Sequencing the genomes of 1000 actinobacteria strains.</title>
        <authorList>
            <person name="Klenk H.-P."/>
        </authorList>
    </citation>
    <scope>NUCLEOTIDE SEQUENCE [LARGE SCALE GENOMIC DNA]</scope>
    <source>
        <strain evidence="2 3">DSM 44065</strain>
    </source>
</reference>
<sequence length="74" mass="8269">MNSTDYVRDYTAPRALLVGAMFVLAVALRMPAVLLAIAVHVLDRCSDRLMTWIDRIPPAPTRVVAAATARRYQR</sequence>
<feature type="transmembrane region" description="Helical" evidence="1">
    <location>
        <begin position="15"/>
        <end position="42"/>
    </location>
</feature>
<evidence type="ECO:0000313" key="3">
    <source>
        <dbReference type="Proteomes" id="UP000587002"/>
    </source>
</evidence>
<dbReference type="EMBL" id="JACCFJ010000001">
    <property type="protein sequence ID" value="NYI86419.1"/>
    <property type="molecule type" value="Genomic_DNA"/>
</dbReference>
<comment type="caution">
    <text evidence="2">The sequence shown here is derived from an EMBL/GenBank/DDBJ whole genome shotgun (WGS) entry which is preliminary data.</text>
</comment>
<organism evidence="2 3">
    <name type="scientific">Saccharopolyspora hordei</name>
    <dbReference type="NCBI Taxonomy" id="1838"/>
    <lineage>
        <taxon>Bacteria</taxon>
        <taxon>Bacillati</taxon>
        <taxon>Actinomycetota</taxon>
        <taxon>Actinomycetes</taxon>
        <taxon>Pseudonocardiales</taxon>
        <taxon>Pseudonocardiaceae</taxon>
        <taxon>Saccharopolyspora</taxon>
    </lineage>
</organism>
<gene>
    <name evidence="2" type="ORF">HNR68_005049</name>
</gene>
<protein>
    <recommendedName>
        <fullName evidence="4">Transmembrane protein</fullName>
    </recommendedName>
</protein>
<evidence type="ECO:0008006" key="4">
    <source>
        <dbReference type="Google" id="ProtNLM"/>
    </source>
</evidence>
<dbReference type="AlphaFoldDB" id="A0A853AUU6"/>
<accession>A0A853AUU6</accession>
<dbReference type="RefSeq" id="WP_179724183.1">
    <property type="nucleotide sequence ID" value="NZ_BAABFH010000001.1"/>
</dbReference>
<evidence type="ECO:0000256" key="1">
    <source>
        <dbReference type="SAM" id="Phobius"/>
    </source>
</evidence>
<proteinExistence type="predicted"/>
<evidence type="ECO:0000313" key="2">
    <source>
        <dbReference type="EMBL" id="NYI86419.1"/>
    </source>
</evidence>
<keyword evidence="3" id="KW-1185">Reference proteome</keyword>